<evidence type="ECO:0000313" key="1">
    <source>
        <dbReference type="EMBL" id="KKL04817.1"/>
    </source>
</evidence>
<sequence>ISKPSLRIMPKDEETGLAYGVAFGDAQFDDGDNIYVLCGLTKVINNNQPDTLNDRILRYTISTDTWTIIRPLDESLYKRIAPFGFFRDNPLPIVAQSEQLDTTQQIDDAHSSSVLWQSNVVDVQLGDVGGVDWSTFLRFPIPIRPNKVVTQAYVTLDPTSSQGPDDCQIDMYLLDSDNMPDFSTNQYSTATIGSPVRWDCTNELTVDGTNDSSPDIADLVQSFVNRSGYTLGNYIGLKLDGSPSSIGAYREVAAFGKTGGYDVPSLTVNYLDGDIDKVKGYIYSGSFPKTHAEINAEFNEQLDQALDDFRSFILTSPYYLSLTGSEQNSFITSEEERITESIVIPPYIYPATGFKYDMGSEHIDSSSDLIMDISDKLDDDWPVLPLVRDRGKAVYIANQDAVYLMGGSNQNQSTTLNRVESINMSSELNTYSHLTAFSRGRSLFQAIAIQDEIYLSGGLTSG</sequence>
<protein>
    <submittedName>
        <fullName evidence="1">Uncharacterized protein</fullName>
    </submittedName>
</protein>
<gene>
    <name evidence="1" type="ORF">LCGC14_2612270</name>
</gene>
<organism evidence="1">
    <name type="scientific">marine sediment metagenome</name>
    <dbReference type="NCBI Taxonomy" id="412755"/>
    <lineage>
        <taxon>unclassified sequences</taxon>
        <taxon>metagenomes</taxon>
        <taxon>ecological metagenomes</taxon>
    </lineage>
</organism>
<accession>A0A0F9AT69</accession>
<feature type="non-terminal residue" evidence="1">
    <location>
        <position position="1"/>
    </location>
</feature>
<name>A0A0F9AT69_9ZZZZ</name>
<reference evidence="1" key="1">
    <citation type="journal article" date="2015" name="Nature">
        <title>Complex archaea that bridge the gap between prokaryotes and eukaryotes.</title>
        <authorList>
            <person name="Spang A."/>
            <person name="Saw J.H."/>
            <person name="Jorgensen S.L."/>
            <person name="Zaremba-Niedzwiedzka K."/>
            <person name="Martijn J."/>
            <person name="Lind A.E."/>
            <person name="van Eijk R."/>
            <person name="Schleper C."/>
            <person name="Guy L."/>
            <person name="Ettema T.J."/>
        </authorList>
    </citation>
    <scope>NUCLEOTIDE SEQUENCE</scope>
</reference>
<comment type="caution">
    <text evidence="1">The sequence shown here is derived from an EMBL/GenBank/DDBJ whole genome shotgun (WGS) entry which is preliminary data.</text>
</comment>
<proteinExistence type="predicted"/>
<dbReference type="Gene3D" id="2.120.10.80">
    <property type="entry name" value="Kelch-type beta propeller"/>
    <property type="match status" value="1"/>
</dbReference>
<dbReference type="InterPro" id="IPR015915">
    <property type="entry name" value="Kelch-typ_b-propeller"/>
</dbReference>
<dbReference type="EMBL" id="LAZR01044373">
    <property type="protein sequence ID" value="KKL04817.1"/>
    <property type="molecule type" value="Genomic_DNA"/>
</dbReference>
<dbReference type="AlphaFoldDB" id="A0A0F9AT69"/>
<dbReference type="SUPFAM" id="SSF117281">
    <property type="entry name" value="Kelch motif"/>
    <property type="match status" value="1"/>
</dbReference>
<feature type="non-terminal residue" evidence="1">
    <location>
        <position position="462"/>
    </location>
</feature>